<evidence type="ECO:0000313" key="2">
    <source>
        <dbReference type="EMBL" id="DAD41758.1"/>
    </source>
</evidence>
<dbReference type="InterPro" id="IPR012337">
    <property type="entry name" value="RNaseH-like_sf"/>
</dbReference>
<dbReference type="GO" id="GO:0003676">
    <property type="term" value="F:nucleic acid binding"/>
    <property type="evidence" value="ECO:0007669"/>
    <property type="project" value="InterPro"/>
</dbReference>
<organism evidence="2 3">
    <name type="scientific">Nelumbo nucifera</name>
    <name type="common">Sacred lotus</name>
    <dbReference type="NCBI Taxonomy" id="4432"/>
    <lineage>
        <taxon>Eukaryota</taxon>
        <taxon>Viridiplantae</taxon>
        <taxon>Streptophyta</taxon>
        <taxon>Embryophyta</taxon>
        <taxon>Tracheophyta</taxon>
        <taxon>Spermatophyta</taxon>
        <taxon>Magnoliopsida</taxon>
        <taxon>Proteales</taxon>
        <taxon>Nelumbonaceae</taxon>
        <taxon>Nelumbo</taxon>
    </lineage>
</organism>
<dbReference type="SUPFAM" id="SSF53098">
    <property type="entry name" value="Ribonuclease H-like"/>
    <property type="match status" value="1"/>
</dbReference>
<dbReference type="InterPro" id="IPR044730">
    <property type="entry name" value="RNase_H-like_dom_plant"/>
</dbReference>
<dbReference type="CDD" id="cd06222">
    <property type="entry name" value="RNase_H_like"/>
    <property type="match status" value="1"/>
</dbReference>
<dbReference type="PANTHER" id="PTHR47723:SF24">
    <property type="entry name" value="RNASE H TYPE-1 DOMAIN-CONTAINING PROTEIN"/>
    <property type="match status" value="1"/>
</dbReference>
<comment type="caution">
    <text evidence="2">The sequence shown here is derived from an EMBL/GenBank/DDBJ whole genome shotgun (WGS) entry which is preliminary data.</text>
</comment>
<evidence type="ECO:0000313" key="3">
    <source>
        <dbReference type="Proteomes" id="UP000607653"/>
    </source>
</evidence>
<dbReference type="InterPro" id="IPR002156">
    <property type="entry name" value="RNaseH_domain"/>
</dbReference>
<name>A0A822ZJ67_NELNU</name>
<evidence type="ECO:0000259" key="1">
    <source>
        <dbReference type="Pfam" id="PF13456"/>
    </source>
</evidence>
<dbReference type="EMBL" id="DUZY01000005">
    <property type="protein sequence ID" value="DAD41758.1"/>
    <property type="molecule type" value="Genomic_DNA"/>
</dbReference>
<sequence length="268" mass="29426">MKGIYWLVGSGRDIAIWTDPWVPGIPGQRIQGPRPLRHGVEKVADLLHPNTRSWNSELVRSLFIPVVAKQILKIRVPLFEWEDKLIWTLDRKGSFNVTSTYFDAKNQEVASHPVAENDRALWKTIWALRLVKEIQVKAVSSSPILPHSNAEAGLGSSWEPPPFGWSKINVDGAFVPRSSLSATSVIVRDSSGCLLAAKFGPAGVCSALSAEASAVVEGLIMAKELGLSHVIIEGDCKQILECLAKDGVNCDSEVWFLIQDCVSLFKET</sequence>
<feature type="domain" description="RNase H type-1" evidence="1">
    <location>
        <begin position="169"/>
        <end position="266"/>
    </location>
</feature>
<proteinExistence type="predicted"/>
<dbReference type="InterPro" id="IPR036397">
    <property type="entry name" value="RNaseH_sf"/>
</dbReference>
<accession>A0A822ZJ67</accession>
<dbReference type="PANTHER" id="PTHR47723">
    <property type="entry name" value="OS05G0353850 PROTEIN"/>
    <property type="match status" value="1"/>
</dbReference>
<protein>
    <recommendedName>
        <fullName evidence="1">RNase H type-1 domain-containing protein</fullName>
    </recommendedName>
</protein>
<reference evidence="2 3" key="1">
    <citation type="journal article" date="2020" name="Mol. Biol. Evol.">
        <title>Distinct Expression and Methylation Patterns for Genes with Different Fates following a Single Whole-Genome Duplication in Flowering Plants.</title>
        <authorList>
            <person name="Shi T."/>
            <person name="Rahmani R.S."/>
            <person name="Gugger P.F."/>
            <person name="Wang M."/>
            <person name="Li H."/>
            <person name="Zhang Y."/>
            <person name="Li Z."/>
            <person name="Wang Q."/>
            <person name="Van de Peer Y."/>
            <person name="Marchal K."/>
            <person name="Chen J."/>
        </authorList>
    </citation>
    <scope>NUCLEOTIDE SEQUENCE [LARGE SCALE GENOMIC DNA]</scope>
    <source>
        <tissue evidence="2">Leaf</tissue>
    </source>
</reference>
<dbReference type="Gene3D" id="3.30.420.10">
    <property type="entry name" value="Ribonuclease H-like superfamily/Ribonuclease H"/>
    <property type="match status" value="1"/>
</dbReference>
<dbReference type="Proteomes" id="UP000607653">
    <property type="component" value="Unassembled WGS sequence"/>
</dbReference>
<dbReference type="GO" id="GO:0004523">
    <property type="term" value="F:RNA-DNA hybrid ribonuclease activity"/>
    <property type="evidence" value="ECO:0007669"/>
    <property type="project" value="InterPro"/>
</dbReference>
<gene>
    <name evidence="2" type="ORF">HUJ06_016081</name>
</gene>
<keyword evidence="3" id="KW-1185">Reference proteome</keyword>
<dbReference type="Pfam" id="PF13456">
    <property type="entry name" value="RVT_3"/>
    <property type="match status" value="1"/>
</dbReference>
<dbReference type="AlphaFoldDB" id="A0A822ZJ67"/>
<dbReference type="InterPro" id="IPR053151">
    <property type="entry name" value="RNase_H-like"/>
</dbReference>